<accession>A0A485C8W5</accession>
<name>A0A485C8W5_KLUCR</name>
<gene>
    <name evidence="1" type="primary">topB_5</name>
    <name evidence="1" type="ORF">NCTC12993_06030</name>
</gene>
<dbReference type="Gene3D" id="3.40.50.140">
    <property type="match status" value="1"/>
</dbReference>
<keyword evidence="2" id="KW-1185">Reference proteome</keyword>
<dbReference type="EMBL" id="CAADJD010000024">
    <property type="protein sequence ID" value="VFS80826.1"/>
    <property type="molecule type" value="Genomic_DNA"/>
</dbReference>
<organism evidence="1 2">
    <name type="scientific">Kluyvera cryocrescens</name>
    <name type="common">Kluyvera citrophila</name>
    <dbReference type="NCBI Taxonomy" id="580"/>
    <lineage>
        <taxon>Bacteria</taxon>
        <taxon>Pseudomonadati</taxon>
        <taxon>Pseudomonadota</taxon>
        <taxon>Gammaproteobacteria</taxon>
        <taxon>Enterobacterales</taxon>
        <taxon>Enterobacteriaceae</taxon>
        <taxon>Kluyvera</taxon>
    </lineage>
</organism>
<reference evidence="1 2" key="1">
    <citation type="submission" date="2019-03" db="EMBL/GenBank/DDBJ databases">
        <authorList>
            <consortium name="Pathogen Informatics"/>
        </authorList>
    </citation>
    <scope>NUCLEOTIDE SEQUENCE [LARGE SCALE GENOMIC DNA]</scope>
    <source>
        <strain evidence="1 2">NCTC12993</strain>
    </source>
</reference>
<evidence type="ECO:0000313" key="2">
    <source>
        <dbReference type="Proteomes" id="UP000401081"/>
    </source>
</evidence>
<keyword evidence="1" id="KW-0413">Isomerase</keyword>
<evidence type="ECO:0000313" key="1">
    <source>
        <dbReference type="EMBL" id="VFS80826.1"/>
    </source>
</evidence>
<dbReference type="EC" id="5.99.1.2" evidence="1"/>
<dbReference type="SUPFAM" id="SSF56712">
    <property type="entry name" value="Prokaryotic type I DNA topoisomerase"/>
    <property type="match status" value="1"/>
</dbReference>
<dbReference type="Proteomes" id="UP000401081">
    <property type="component" value="Unassembled WGS sequence"/>
</dbReference>
<proteinExistence type="predicted"/>
<protein>
    <submittedName>
        <fullName evidence="1">DNA topoisomerase 3</fullName>
        <ecNumber evidence="1">5.99.1.2</ecNumber>
    </submittedName>
</protein>
<dbReference type="AlphaFoldDB" id="A0A485C8W5"/>
<dbReference type="GO" id="GO:0016853">
    <property type="term" value="F:isomerase activity"/>
    <property type="evidence" value="ECO:0007669"/>
    <property type="project" value="UniProtKB-KW"/>
</dbReference>
<dbReference type="InterPro" id="IPR023405">
    <property type="entry name" value="Topo_IA_core_domain"/>
</dbReference>
<sequence length="66" mass="7254">MRLWIAEKPAVASDIAKALGGNFTRHDGYAESATDIVSYCVGHVLEMVPRRRSTRPTPPGRSTPCR</sequence>